<name>A0A841TUI3_9BACL</name>
<protein>
    <submittedName>
        <fullName evidence="2">Uncharacterized protein</fullName>
    </submittedName>
</protein>
<accession>A0A841TUI3</accession>
<feature type="chain" id="PRO_5032998502" evidence="1">
    <location>
        <begin position="27"/>
        <end position="152"/>
    </location>
</feature>
<dbReference type="Proteomes" id="UP000553776">
    <property type="component" value="Unassembled WGS sequence"/>
</dbReference>
<keyword evidence="1" id="KW-0732">Signal</keyword>
<evidence type="ECO:0000256" key="1">
    <source>
        <dbReference type="SAM" id="SignalP"/>
    </source>
</evidence>
<dbReference type="EMBL" id="JACJVR010000043">
    <property type="protein sequence ID" value="MBB6691936.1"/>
    <property type="molecule type" value="Genomic_DNA"/>
</dbReference>
<feature type="signal peptide" evidence="1">
    <location>
        <begin position="1"/>
        <end position="26"/>
    </location>
</feature>
<reference evidence="2 3" key="1">
    <citation type="submission" date="2020-08" db="EMBL/GenBank/DDBJ databases">
        <title>Cohnella phylogeny.</title>
        <authorList>
            <person name="Dunlap C."/>
        </authorList>
    </citation>
    <scope>NUCLEOTIDE SEQUENCE [LARGE SCALE GENOMIC DNA]</scope>
    <source>
        <strain evidence="2 3">DSM 25239</strain>
    </source>
</reference>
<keyword evidence="3" id="KW-1185">Reference proteome</keyword>
<proteinExistence type="predicted"/>
<evidence type="ECO:0000313" key="2">
    <source>
        <dbReference type="EMBL" id="MBB6691936.1"/>
    </source>
</evidence>
<dbReference type="AlphaFoldDB" id="A0A841TUI3"/>
<comment type="caution">
    <text evidence="2">The sequence shown here is derived from an EMBL/GenBank/DDBJ whole genome shotgun (WGS) entry which is preliminary data.</text>
</comment>
<sequence>MKKRFKAALLASVSVMTIMGAQSAFANIGVIDRPGEAHVIPAIEFMSTAYNIDSTNDNDWFVWTNNTGKAKYLEVQLTSPMGKNLDYQIIQLASGGGIINKNSADNDAGKGGTEFLYLRTLPGDVVYFRVFAHTALDIGTAPYTFAVWNDVT</sequence>
<gene>
    <name evidence="2" type="ORF">H7B90_11055</name>
</gene>
<dbReference type="RefSeq" id="WP_185135931.1">
    <property type="nucleotide sequence ID" value="NZ_JACJVR010000043.1"/>
</dbReference>
<dbReference type="Gene3D" id="2.60.120.380">
    <property type="match status" value="1"/>
</dbReference>
<evidence type="ECO:0000313" key="3">
    <source>
        <dbReference type="Proteomes" id="UP000553776"/>
    </source>
</evidence>
<organism evidence="2 3">
    <name type="scientific">Cohnella xylanilytica</name>
    <dbReference type="NCBI Taxonomy" id="557555"/>
    <lineage>
        <taxon>Bacteria</taxon>
        <taxon>Bacillati</taxon>
        <taxon>Bacillota</taxon>
        <taxon>Bacilli</taxon>
        <taxon>Bacillales</taxon>
        <taxon>Paenibacillaceae</taxon>
        <taxon>Cohnella</taxon>
    </lineage>
</organism>